<dbReference type="Pfam" id="PF04967">
    <property type="entry name" value="HTH_10"/>
    <property type="match status" value="1"/>
</dbReference>
<evidence type="ECO:0000313" key="3">
    <source>
        <dbReference type="Proteomes" id="UP000752814"/>
    </source>
</evidence>
<organism evidence="2 3">
    <name type="scientific">Candidatus Methanomassiliicoccus intestinalis</name>
    <dbReference type="NCBI Taxonomy" id="1406512"/>
    <lineage>
        <taxon>Archaea</taxon>
        <taxon>Methanobacteriati</taxon>
        <taxon>Thermoplasmatota</taxon>
        <taxon>Thermoplasmata</taxon>
        <taxon>Methanomassiliicoccales</taxon>
        <taxon>Methanomassiliicoccaceae</taxon>
        <taxon>Methanomassiliicoccus</taxon>
    </lineage>
</organism>
<dbReference type="RefSeq" id="WP_400256313.1">
    <property type="nucleotide sequence ID" value="NZ_CAYAYE010000023.1"/>
</dbReference>
<dbReference type="PANTHER" id="PTHR34236">
    <property type="entry name" value="DIMETHYL SULFOXIDE REDUCTASE TRANSCRIPTIONAL ACTIVATOR"/>
    <property type="match status" value="1"/>
</dbReference>
<feature type="domain" description="HTH bat-type" evidence="1">
    <location>
        <begin position="160"/>
        <end position="212"/>
    </location>
</feature>
<comment type="caution">
    <text evidence="2">The sequence shown here is derived from an EMBL/GenBank/DDBJ whole genome shotgun (WGS) entry which is preliminary data.</text>
</comment>
<dbReference type="AlphaFoldDB" id="A0A8J8TFG0"/>
<dbReference type="Proteomes" id="UP000752814">
    <property type="component" value="Unassembled WGS sequence"/>
</dbReference>
<gene>
    <name evidence="2" type="ORF">A3207_00915</name>
</gene>
<evidence type="ECO:0000313" key="2">
    <source>
        <dbReference type="EMBL" id="TQS84634.1"/>
    </source>
</evidence>
<reference evidence="2" key="1">
    <citation type="submission" date="2016-03" db="EMBL/GenBank/DDBJ databases">
        <authorList>
            <person name="Borrel G."/>
            <person name="Mccann A."/>
            <person name="O'Toole P.W."/>
        </authorList>
    </citation>
    <scope>NUCLEOTIDE SEQUENCE</scope>
    <source>
        <strain evidence="2">183</strain>
    </source>
</reference>
<dbReference type="InterPro" id="IPR007050">
    <property type="entry name" value="HTH_bacterioopsin"/>
</dbReference>
<dbReference type="PANTHER" id="PTHR34236:SF1">
    <property type="entry name" value="DIMETHYL SULFOXIDE REDUCTASE TRANSCRIPTIONAL ACTIVATOR"/>
    <property type="match status" value="1"/>
</dbReference>
<name>A0A8J8TFG0_9ARCH</name>
<protein>
    <recommendedName>
        <fullName evidence="1">HTH bat-type domain-containing protein</fullName>
    </recommendedName>
</protein>
<evidence type="ECO:0000259" key="1">
    <source>
        <dbReference type="Pfam" id="PF04967"/>
    </source>
</evidence>
<proteinExistence type="predicted"/>
<sequence length="227" mass="25611">MYCVKLLIGEAEGGNSCFKILPPECRDSDNGVECEVIQCTSLAGEGGCAMIRVIDPHGTLQNIAEKQYYWNEMGECAIDRISSHQFMAMVMNNNCQISKMVSESGCMITSAVSSKDNGDICWTIVGPNSVYVMNLIKRLNAEGFRTERKSSFQSDYAALLSDRQEEALRLALEHGYYEIPRRINLEELCLLLNCSKSTLDVTLRNAERKVITHYVLQNRETVFNRKK</sequence>
<accession>A0A8J8TFG0</accession>
<dbReference type="EMBL" id="LVVT01000001">
    <property type="protein sequence ID" value="TQS84634.1"/>
    <property type="molecule type" value="Genomic_DNA"/>
</dbReference>